<comment type="caution">
    <text evidence="1">The sequence shown here is derived from an EMBL/GenBank/DDBJ whole genome shotgun (WGS) entry which is preliminary data.</text>
</comment>
<reference evidence="1 2" key="1">
    <citation type="submission" date="2017-09" db="EMBL/GenBank/DDBJ databases">
        <title>Depth-based differentiation of microbial function through sediment-hosted aquifers and enrichment of novel symbionts in the deep terrestrial subsurface.</title>
        <authorList>
            <person name="Probst A.J."/>
            <person name="Ladd B."/>
            <person name="Jarett J.K."/>
            <person name="Geller-Mcgrath D.E."/>
            <person name="Sieber C.M."/>
            <person name="Emerson J.B."/>
            <person name="Anantharaman K."/>
            <person name="Thomas B.C."/>
            <person name="Malmstrom R."/>
            <person name="Stieglmeier M."/>
            <person name="Klingl A."/>
            <person name="Woyke T."/>
            <person name="Ryan C.M."/>
            <person name="Banfield J.F."/>
        </authorList>
    </citation>
    <scope>NUCLEOTIDE SEQUENCE [LARGE SCALE GENOMIC DNA]</scope>
    <source>
        <strain evidence="1">CG17_big_fil_post_rev_8_21_14_2_50_48_46</strain>
    </source>
</reference>
<organism evidence="1 2">
    <name type="scientific">bacterium (Candidatus Blackallbacteria) CG17_big_fil_post_rev_8_21_14_2_50_48_46</name>
    <dbReference type="NCBI Taxonomy" id="2014261"/>
    <lineage>
        <taxon>Bacteria</taxon>
        <taxon>Candidatus Blackallbacteria</taxon>
    </lineage>
</organism>
<evidence type="ECO:0000313" key="2">
    <source>
        <dbReference type="Proteomes" id="UP000231019"/>
    </source>
</evidence>
<dbReference type="AlphaFoldDB" id="A0A2M7G1W4"/>
<evidence type="ECO:0000313" key="1">
    <source>
        <dbReference type="EMBL" id="PIW15733.1"/>
    </source>
</evidence>
<protein>
    <submittedName>
        <fullName evidence="1">Uncharacterized protein</fullName>
    </submittedName>
</protein>
<accession>A0A2M7G1W4</accession>
<proteinExistence type="predicted"/>
<sequence>MTEANTKPPTPLQKLFEFLLYFGYSAERIAPGPDIHFESLLVSLDPTPEKPSDQPSEAQTVAQIFFSEDILRDEALEELQAELARASTLQFLVMLPVSLTSLPSERLFEAYQLLMTCSQIIPVGYFGINQEKQIYLSYALKAENQNISIALITEILELMGFFIQVFLPSFEALATSKQSLAELITGIEKSLAASAQPAA</sequence>
<gene>
    <name evidence="1" type="ORF">COW36_16140</name>
</gene>
<name>A0A2M7G1W4_9BACT</name>
<dbReference type="Proteomes" id="UP000231019">
    <property type="component" value="Unassembled WGS sequence"/>
</dbReference>
<dbReference type="EMBL" id="PFFQ01000046">
    <property type="protein sequence ID" value="PIW15733.1"/>
    <property type="molecule type" value="Genomic_DNA"/>
</dbReference>